<name>A0A151R396_CAJCA</name>
<dbReference type="Proteomes" id="UP000075243">
    <property type="component" value="Unassembled WGS sequence"/>
</dbReference>
<feature type="domain" description="Reverse transcriptase Ty1/copia-type" evidence="1">
    <location>
        <begin position="11"/>
        <end position="221"/>
    </location>
</feature>
<keyword evidence="3" id="KW-1185">Reference proteome</keyword>
<dbReference type="Pfam" id="PF07727">
    <property type="entry name" value="RVT_2"/>
    <property type="match status" value="1"/>
</dbReference>
<dbReference type="InterPro" id="IPR013103">
    <property type="entry name" value="RVT_2"/>
</dbReference>
<dbReference type="Gramene" id="C.cajan_36059.t">
    <property type="protein sequence ID" value="C.cajan_36059.t.cds1"/>
    <property type="gene ID" value="C.cajan_36059"/>
</dbReference>
<protein>
    <submittedName>
        <fullName evidence="2">Retrovirus-related Pol polyprotein from transposon TNT 1-94</fullName>
    </submittedName>
</protein>
<accession>A0A151R396</accession>
<reference evidence="2" key="1">
    <citation type="journal article" date="2012" name="Nat. Biotechnol.">
        <title>Draft genome sequence of pigeonpea (Cajanus cajan), an orphan legume crop of resource-poor farmers.</title>
        <authorList>
            <person name="Varshney R.K."/>
            <person name="Chen W."/>
            <person name="Li Y."/>
            <person name="Bharti A.K."/>
            <person name="Saxena R.K."/>
            <person name="Schlueter J.A."/>
            <person name="Donoghue M.T."/>
            <person name="Azam S."/>
            <person name="Fan G."/>
            <person name="Whaley A.M."/>
            <person name="Farmer A.D."/>
            <person name="Sheridan J."/>
            <person name="Iwata A."/>
            <person name="Tuteja R."/>
            <person name="Penmetsa R.V."/>
            <person name="Wu W."/>
            <person name="Upadhyaya H.D."/>
            <person name="Yang S.P."/>
            <person name="Shah T."/>
            <person name="Saxena K.B."/>
            <person name="Michael T."/>
            <person name="McCombie W.R."/>
            <person name="Yang B."/>
            <person name="Zhang G."/>
            <person name="Yang H."/>
            <person name="Wang J."/>
            <person name="Spillane C."/>
            <person name="Cook D.R."/>
            <person name="May G.D."/>
            <person name="Xu X."/>
            <person name="Jackson S.A."/>
        </authorList>
    </citation>
    <scope>NUCLEOTIDE SEQUENCE [LARGE SCALE GENOMIC DNA]</scope>
</reference>
<evidence type="ECO:0000259" key="1">
    <source>
        <dbReference type="Pfam" id="PF07727"/>
    </source>
</evidence>
<evidence type="ECO:0000313" key="3">
    <source>
        <dbReference type="Proteomes" id="UP000075243"/>
    </source>
</evidence>
<dbReference type="AlphaFoldDB" id="A0A151R396"/>
<evidence type="ECO:0000313" key="2">
    <source>
        <dbReference type="EMBL" id="KYP37068.1"/>
    </source>
</evidence>
<sequence>MQAEIKALHDNNTWKLVELPSGRKPIRCRCVIRIKENSDGSINKYKANFHQQPGLDFSETFSSVVKPVTIRIVLSLAVSFQWPLRQLDINNAFLNGMLEEDIYMSQPPGFIEPGNKHLVCKLQKSLYGLKQAPCAWFDRLTSVLLMLGFSKSKCNPSLFIFSTPTATVYMLVYVDDIILTGNFPSLLQKLVNQLNEIFSLRGLGTLDYFLGIEVKALKGSYCFLKTSTSLTFLPR</sequence>
<gene>
    <name evidence="2" type="ORF">KK1_041775</name>
</gene>
<proteinExistence type="predicted"/>
<organism evidence="2 3">
    <name type="scientific">Cajanus cajan</name>
    <name type="common">Pigeon pea</name>
    <name type="synonym">Cajanus indicus</name>
    <dbReference type="NCBI Taxonomy" id="3821"/>
    <lineage>
        <taxon>Eukaryota</taxon>
        <taxon>Viridiplantae</taxon>
        <taxon>Streptophyta</taxon>
        <taxon>Embryophyta</taxon>
        <taxon>Tracheophyta</taxon>
        <taxon>Spermatophyta</taxon>
        <taxon>Magnoliopsida</taxon>
        <taxon>eudicotyledons</taxon>
        <taxon>Gunneridae</taxon>
        <taxon>Pentapetalae</taxon>
        <taxon>rosids</taxon>
        <taxon>fabids</taxon>
        <taxon>Fabales</taxon>
        <taxon>Fabaceae</taxon>
        <taxon>Papilionoideae</taxon>
        <taxon>50 kb inversion clade</taxon>
        <taxon>NPAAA clade</taxon>
        <taxon>indigoferoid/millettioid clade</taxon>
        <taxon>Phaseoleae</taxon>
        <taxon>Cajanus</taxon>
    </lineage>
</organism>
<dbReference type="SUPFAM" id="SSF56672">
    <property type="entry name" value="DNA/RNA polymerases"/>
    <property type="match status" value="1"/>
</dbReference>
<dbReference type="InterPro" id="IPR043502">
    <property type="entry name" value="DNA/RNA_pol_sf"/>
</dbReference>
<dbReference type="EMBL" id="KQ484143">
    <property type="protein sequence ID" value="KYP37068.1"/>
    <property type="molecule type" value="Genomic_DNA"/>
</dbReference>
<dbReference type="PANTHER" id="PTHR43383:SF2">
    <property type="entry name" value="AMIDOHYDROLASE 2 FAMILY PROTEIN"/>
    <property type="match status" value="1"/>
</dbReference>
<dbReference type="PANTHER" id="PTHR43383">
    <property type="entry name" value="NODULIN 6"/>
    <property type="match status" value="1"/>
</dbReference>